<feature type="binding site" evidence="14">
    <location>
        <position position="374"/>
    </location>
    <ligand>
        <name>substrate</name>
    </ligand>
</feature>
<dbReference type="EMBL" id="JH767253">
    <property type="protein sequence ID" value="EQC25852.1"/>
    <property type="molecule type" value="Genomic_DNA"/>
</dbReference>
<evidence type="ECO:0000256" key="11">
    <source>
        <dbReference type="ARBA" id="ARBA00023136"/>
    </source>
</evidence>
<dbReference type="VEuPathDB" id="FungiDB:SDRG_16301"/>
<dbReference type="eggNOG" id="KOG0684">
    <property type="taxonomic scope" value="Eukaryota"/>
</dbReference>
<evidence type="ECO:0000256" key="13">
    <source>
        <dbReference type="PIRSR" id="PIRSR000047-1"/>
    </source>
</evidence>
<comment type="cofactor">
    <cofactor evidence="1 12 13">
        <name>heme</name>
        <dbReference type="ChEBI" id="CHEBI:30413"/>
    </cofactor>
</comment>
<dbReference type="GeneID" id="19957028"/>
<gene>
    <name evidence="16" type="ORF">SDRG_16301</name>
</gene>
<evidence type="ECO:0000256" key="6">
    <source>
        <dbReference type="ARBA" id="ARBA00022723"/>
    </source>
</evidence>
<dbReference type="OMA" id="WSEVVQM"/>
<dbReference type="AlphaFoldDB" id="T0R8N1"/>
<dbReference type="Proteomes" id="UP000030762">
    <property type="component" value="Unassembled WGS sequence"/>
</dbReference>
<dbReference type="RefSeq" id="XP_008620727.1">
    <property type="nucleotide sequence ID" value="XM_008622505.1"/>
</dbReference>
<reference evidence="16 17" key="1">
    <citation type="submission" date="2012-04" db="EMBL/GenBank/DDBJ databases">
        <title>The Genome Sequence of Saprolegnia declina VS20.</title>
        <authorList>
            <consortium name="The Broad Institute Genome Sequencing Platform"/>
            <person name="Russ C."/>
            <person name="Nusbaum C."/>
            <person name="Tyler B."/>
            <person name="van West P."/>
            <person name="Dieguez-Uribeondo J."/>
            <person name="de Bruijn I."/>
            <person name="Tripathy S."/>
            <person name="Jiang R."/>
            <person name="Young S.K."/>
            <person name="Zeng Q."/>
            <person name="Gargeya S."/>
            <person name="Fitzgerald M."/>
            <person name="Haas B."/>
            <person name="Abouelleil A."/>
            <person name="Alvarado L."/>
            <person name="Arachchi H.M."/>
            <person name="Berlin A."/>
            <person name="Chapman S.B."/>
            <person name="Goldberg J."/>
            <person name="Griggs A."/>
            <person name="Gujja S."/>
            <person name="Hansen M."/>
            <person name="Howarth C."/>
            <person name="Imamovic A."/>
            <person name="Larimer J."/>
            <person name="McCowen C."/>
            <person name="Montmayeur A."/>
            <person name="Murphy C."/>
            <person name="Neiman D."/>
            <person name="Pearson M."/>
            <person name="Priest M."/>
            <person name="Roberts A."/>
            <person name="Saif S."/>
            <person name="Shea T."/>
            <person name="Sisk P."/>
            <person name="Sykes S."/>
            <person name="Wortman J."/>
            <person name="Nusbaum C."/>
            <person name="Birren B."/>
        </authorList>
    </citation>
    <scope>NUCLEOTIDE SEQUENCE [LARGE SCALE GENOMIC DNA]</scope>
    <source>
        <strain evidence="16 17">VS20</strain>
    </source>
</reference>
<dbReference type="Gene3D" id="1.10.630.10">
    <property type="entry name" value="Cytochrome P450"/>
    <property type="match status" value="1"/>
</dbReference>
<dbReference type="PANTHER" id="PTHR24304:SF4">
    <property type="entry name" value="CYTOCHROME P450"/>
    <property type="match status" value="1"/>
</dbReference>
<feature type="chain" id="PRO_5004571073" description="Cytochrome P450" evidence="15">
    <location>
        <begin position="23"/>
        <end position="477"/>
    </location>
</feature>
<feature type="signal peptide" evidence="15">
    <location>
        <begin position="1"/>
        <end position="22"/>
    </location>
</feature>
<dbReference type="GO" id="GO:0020037">
    <property type="term" value="F:heme binding"/>
    <property type="evidence" value="ECO:0007669"/>
    <property type="project" value="InterPro"/>
</dbReference>
<keyword evidence="17" id="KW-1185">Reference proteome</keyword>
<dbReference type="SUPFAM" id="SSF48264">
    <property type="entry name" value="Cytochrome P450"/>
    <property type="match status" value="1"/>
</dbReference>
<evidence type="ECO:0000256" key="15">
    <source>
        <dbReference type="SAM" id="SignalP"/>
    </source>
</evidence>
<dbReference type="GO" id="GO:0005506">
    <property type="term" value="F:iron ion binding"/>
    <property type="evidence" value="ECO:0007669"/>
    <property type="project" value="InterPro"/>
</dbReference>
<evidence type="ECO:0000256" key="14">
    <source>
        <dbReference type="PIRSR" id="PIRSR000047-2"/>
    </source>
</evidence>
<keyword evidence="8" id="KW-0560">Oxidoreductase</keyword>
<sequence length="477" mass="51942">MSDITSALLALASLLVLVLVWSKPSVRSNIPLVSYWIPFLGSSLAFSKDPIAFLNQCQATHGSVFTVLLAGKRMTFFTSPKHYATILKSKTLSHKPVFSEIEQVAFGQDPTFTHYRNDLRKTDANLTRFNALPTPYLANRGAVVDLIQRTFGCQRAVLATLAPQTHIVSLLTLVEHAIFASGSAAMFGETVLAAHPCMADDFLAFDAAFPLLVAGCVPSVFLSKAMASRQRLIDAFKAAPLTDGAPLVQARAAALPTLACGSATDRASCHLEILWAASANSIPTAFWALFHLLATPAALTAVRDEIDAHLDKTPLADTAAAPWTQEMLQKCVLLDSTIDECLRLAASSMLLRVAVEPTDMVLDKTTYHFEKGDRIAIFPSLGHFDPTLFPDPTRFQYDRFVHATKAQLEAFKPFGMGANMCPGRYFAKNQIKMWVALVLQHLPSLRLVPGFAPPTFDPSRLGLGVIPPADHAIHVEF</sequence>
<dbReference type="PANTHER" id="PTHR24304">
    <property type="entry name" value="CYTOCHROME P450 FAMILY 7"/>
    <property type="match status" value="1"/>
</dbReference>
<dbReference type="InterPro" id="IPR001128">
    <property type="entry name" value="Cyt_P450"/>
</dbReference>
<comment type="similarity">
    <text evidence="4 12">Belongs to the cytochrome P450 family.</text>
</comment>
<dbReference type="InterPro" id="IPR024204">
    <property type="entry name" value="Cyt_P450_CYP7A1-type"/>
</dbReference>
<organism evidence="16 17">
    <name type="scientific">Saprolegnia diclina (strain VS20)</name>
    <dbReference type="NCBI Taxonomy" id="1156394"/>
    <lineage>
        <taxon>Eukaryota</taxon>
        <taxon>Sar</taxon>
        <taxon>Stramenopiles</taxon>
        <taxon>Oomycota</taxon>
        <taxon>Saprolegniomycetes</taxon>
        <taxon>Saprolegniales</taxon>
        <taxon>Saprolegniaceae</taxon>
        <taxon>Saprolegnia</taxon>
    </lineage>
</organism>
<dbReference type="InterPro" id="IPR036396">
    <property type="entry name" value="Cyt_P450_sf"/>
</dbReference>
<dbReference type="GO" id="GO:0008395">
    <property type="term" value="F:steroid hydroxylase activity"/>
    <property type="evidence" value="ECO:0007669"/>
    <property type="project" value="TreeGrafter"/>
</dbReference>
<dbReference type="GO" id="GO:0042632">
    <property type="term" value="P:cholesterol homeostasis"/>
    <property type="evidence" value="ECO:0007669"/>
    <property type="project" value="TreeGrafter"/>
</dbReference>
<comment type="subcellular location">
    <subcellularLocation>
        <location evidence="2 12">Endoplasmic reticulum membrane</location>
    </subcellularLocation>
</comment>
<keyword evidence="11 12" id="KW-0472">Membrane</keyword>
<keyword evidence="6 12" id="KW-0479">Metal-binding</keyword>
<accession>T0R8N1</accession>
<evidence type="ECO:0000256" key="7">
    <source>
        <dbReference type="ARBA" id="ARBA00022824"/>
    </source>
</evidence>
<keyword evidence="15" id="KW-0732">Signal</keyword>
<evidence type="ECO:0000256" key="8">
    <source>
        <dbReference type="ARBA" id="ARBA00023002"/>
    </source>
</evidence>
<dbReference type="OrthoDB" id="67904at2759"/>
<proteinExistence type="inferred from homology"/>
<evidence type="ECO:0000256" key="12">
    <source>
        <dbReference type="PIRNR" id="PIRNR000047"/>
    </source>
</evidence>
<evidence type="ECO:0000256" key="5">
    <source>
        <dbReference type="ARBA" id="ARBA00022617"/>
    </source>
</evidence>
<evidence type="ECO:0000313" key="16">
    <source>
        <dbReference type="EMBL" id="EQC25852.1"/>
    </source>
</evidence>
<keyword evidence="10" id="KW-0443">Lipid metabolism</keyword>
<dbReference type="PRINTS" id="PR00465">
    <property type="entry name" value="EP450IV"/>
</dbReference>
<keyword evidence="5 12" id="KW-0349">Heme</keyword>
<name>T0R8N1_SAPDV</name>
<dbReference type="GO" id="GO:0016705">
    <property type="term" value="F:oxidoreductase activity, acting on paired donors, with incorporation or reduction of molecular oxygen"/>
    <property type="evidence" value="ECO:0007669"/>
    <property type="project" value="InterPro"/>
</dbReference>
<dbReference type="GO" id="GO:0006629">
    <property type="term" value="P:lipid metabolic process"/>
    <property type="evidence" value="ECO:0007669"/>
    <property type="project" value="UniProtKB-KW"/>
</dbReference>
<dbReference type="InterPro" id="IPR050529">
    <property type="entry name" value="CYP450_sterol_14alpha_dmase"/>
</dbReference>
<evidence type="ECO:0000256" key="1">
    <source>
        <dbReference type="ARBA" id="ARBA00001971"/>
    </source>
</evidence>
<evidence type="ECO:0000256" key="10">
    <source>
        <dbReference type="ARBA" id="ARBA00023098"/>
    </source>
</evidence>
<dbReference type="Pfam" id="PF00067">
    <property type="entry name" value="p450"/>
    <property type="match status" value="2"/>
</dbReference>
<protein>
    <recommendedName>
        <fullName evidence="18">Cytochrome P450</fullName>
    </recommendedName>
</protein>
<evidence type="ECO:0000256" key="3">
    <source>
        <dbReference type="ARBA" id="ARBA00004860"/>
    </source>
</evidence>
<feature type="binding site" description="axial binding residue" evidence="13">
    <location>
        <position position="421"/>
    </location>
    <ligand>
        <name>heme</name>
        <dbReference type="ChEBI" id="CHEBI:30413"/>
    </ligand>
    <ligandPart>
        <name>Fe</name>
        <dbReference type="ChEBI" id="CHEBI:18248"/>
    </ligandPart>
</feature>
<dbReference type="PIRSF" id="PIRSF000047">
    <property type="entry name" value="Cytochrome_CYPVIIA1"/>
    <property type="match status" value="1"/>
</dbReference>
<feature type="binding site" evidence="14">
    <location>
        <position position="280"/>
    </location>
    <ligand>
        <name>substrate</name>
    </ligand>
</feature>
<evidence type="ECO:0000256" key="9">
    <source>
        <dbReference type="ARBA" id="ARBA00023004"/>
    </source>
</evidence>
<evidence type="ECO:0008006" key="18">
    <source>
        <dbReference type="Google" id="ProtNLM"/>
    </source>
</evidence>
<dbReference type="InParanoid" id="T0R8N1"/>
<dbReference type="CDD" id="cd11040">
    <property type="entry name" value="CYP7_CYP8-like"/>
    <property type="match status" value="1"/>
</dbReference>
<evidence type="ECO:0000313" key="17">
    <source>
        <dbReference type="Proteomes" id="UP000030762"/>
    </source>
</evidence>
<keyword evidence="9 12" id="KW-0408">Iron</keyword>
<comment type="pathway">
    <text evidence="3">Lipid metabolism; bile acid biosynthesis.</text>
</comment>
<keyword evidence="7 12" id="KW-0256">Endoplasmic reticulum</keyword>
<dbReference type="InterPro" id="IPR002403">
    <property type="entry name" value="Cyt_P450_E_grp-IV"/>
</dbReference>
<dbReference type="STRING" id="1156394.T0R8N1"/>
<evidence type="ECO:0000256" key="2">
    <source>
        <dbReference type="ARBA" id="ARBA00004586"/>
    </source>
</evidence>
<evidence type="ECO:0000256" key="4">
    <source>
        <dbReference type="ARBA" id="ARBA00010617"/>
    </source>
</evidence>
<dbReference type="GO" id="GO:0005789">
    <property type="term" value="C:endoplasmic reticulum membrane"/>
    <property type="evidence" value="ECO:0007669"/>
    <property type="project" value="UniProtKB-SubCell"/>
</dbReference>